<comment type="caution">
    <text evidence="2">The sequence shown here is derived from an EMBL/GenBank/DDBJ whole genome shotgun (WGS) entry which is preliminary data.</text>
</comment>
<dbReference type="Proteomes" id="UP001149090">
    <property type="component" value="Unassembled WGS sequence"/>
</dbReference>
<sequence length="92" mass="10968">MSSRGKQETEKLKKNIEDQLNRLLNQLQDLEELKEDLDQDEYESTKNETIEQMKEFQTSLKKMLSGNMTLVDEFGMVQLFLRFEFFTPITKI</sequence>
<keyword evidence="1" id="KW-0175">Coiled coil</keyword>
<name>A0A9Q0LTF3_ANAIG</name>
<gene>
    <name evidence="2" type="ORF">M0811_00275</name>
</gene>
<organism evidence="2 3">
    <name type="scientific">Anaeramoeba ignava</name>
    <name type="common">Anaerobic marine amoeba</name>
    <dbReference type="NCBI Taxonomy" id="1746090"/>
    <lineage>
        <taxon>Eukaryota</taxon>
        <taxon>Metamonada</taxon>
        <taxon>Anaeramoebidae</taxon>
        <taxon>Anaeramoeba</taxon>
    </lineage>
</organism>
<dbReference type="PANTHER" id="PTHR16505:SF8">
    <property type="entry name" value="PROTEIN LZIC"/>
    <property type="match status" value="1"/>
</dbReference>
<accession>A0A9Q0LTF3</accession>
<evidence type="ECO:0000313" key="3">
    <source>
        <dbReference type="Proteomes" id="UP001149090"/>
    </source>
</evidence>
<feature type="coiled-coil region" evidence="1">
    <location>
        <begin position="6"/>
        <end position="43"/>
    </location>
</feature>
<evidence type="ECO:0000256" key="1">
    <source>
        <dbReference type="SAM" id="Coils"/>
    </source>
</evidence>
<reference evidence="2" key="1">
    <citation type="submission" date="2022-10" db="EMBL/GenBank/DDBJ databases">
        <title>Novel sulphate-reducing endosymbionts in the free-living metamonad Anaeramoeba.</title>
        <authorList>
            <person name="Jerlstrom-Hultqvist J."/>
            <person name="Cepicka I."/>
            <person name="Gallot-Lavallee L."/>
            <person name="Salas-Leiva D."/>
            <person name="Curtis B.A."/>
            <person name="Zahonova K."/>
            <person name="Pipaliya S."/>
            <person name="Dacks J."/>
            <person name="Roger A.J."/>
        </authorList>
    </citation>
    <scope>NUCLEOTIDE SEQUENCE</scope>
    <source>
        <strain evidence="2">BMAN</strain>
    </source>
</reference>
<keyword evidence="3" id="KW-1185">Reference proteome</keyword>
<dbReference type="OrthoDB" id="10262856at2759"/>
<dbReference type="EMBL" id="JAPDFW010000059">
    <property type="protein sequence ID" value="KAJ5076955.1"/>
    <property type="molecule type" value="Genomic_DNA"/>
</dbReference>
<evidence type="ECO:0000313" key="2">
    <source>
        <dbReference type="EMBL" id="KAJ5076955.1"/>
    </source>
</evidence>
<dbReference type="PANTHER" id="PTHR16505">
    <property type="entry name" value="PROTEIN LZIC"/>
    <property type="match status" value="1"/>
</dbReference>
<dbReference type="InterPro" id="IPR040065">
    <property type="entry name" value="LZIC"/>
</dbReference>
<dbReference type="AlphaFoldDB" id="A0A9Q0LTF3"/>
<proteinExistence type="predicted"/>
<protein>
    <submittedName>
        <fullName evidence="2">Protein lzic</fullName>
    </submittedName>
</protein>